<dbReference type="PANTHER" id="PTHR43163">
    <property type="entry name" value="DIPEPTIDE TRANSPORT SYSTEM PERMEASE PROTEIN DPPB-RELATED"/>
    <property type="match status" value="1"/>
</dbReference>
<name>A0A1H8S5H4_9GAMM</name>
<feature type="transmembrane region" description="Helical" evidence="8">
    <location>
        <begin position="263"/>
        <end position="287"/>
    </location>
</feature>
<proteinExistence type="inferred from homology"/>
<dbReference type="AlphaFoldDB" id="A0A1H8S5H4"/>
<dbReference type="Pfam" id="PF00528">
    <property type="entry name" value="BPD_transp_1"/>
    <property type="match status" value="1"/>
</dbReference>
<keyword evidence="6 8" id="KW-0472">Membrane</keyword>
<evidence type="ECO:0000256" key="1">
    <source>
        <dbReference type="ARBA" id="ARBA00004651"/>
    </source>
</evidence>
<feature type="transmembrane region" description="Helical" evidence="8">
    <location>
        <begin position="105"/>
        <end position="126"/>
    </location>
</feature>
<dbReference type="OrthoDB" id="9805855at2"/>
<feature type="transmembrane region" description="Helical" evidence="8">
    <location>
        <begin position="12"/>
        <end position="31"/>
    </location>
</feature>
<protein>
    <submittedName>
        <fullName evidence="10">Peptide/nickel transport system permease protein</fullName>
    </submittedName>
</protein>
<feature type="transmembrane region" description="Helical" evidence="8">
    <location>
        <begin position="307"/>
        <end position="333"/>
    </location>
</feature>
<keyword evidence="4 8" id="KW-0812">Transmembrane</keyword>
<sequence length="341" mass="36551">MSSSTLKTVGRRLLEAVPTLLGIILVTFLLTRALPGDPAAFYAGPAADEQSIAQVRTAMGLDQPLPVQFGHYAAGLMRGDWGVSMNTGQPIIEELQRRLPASLELTLYGLALAVLVAVPLGVLAATRPNSWVDHLCRVLVTAGVSMPVFFTGLLLVYVFYYQLGWAPAPTGRMSLMAIPPDTVTGMLLIDSILTANVEAFVDSLRHLALPVITLALFALAPIARMTRGSMISVLESDYIRTARASGLSPRTILFTYALRHAMLSVLTTLGMVFSFLLGANVLVEQVFSWPGIGSFAVNALVSSDYAAIQGFVLSMALLFVSLNLLIDLLYAVIDPRVGGDQ</sequence>
<dbReference type="EMBL" id="FOEG01000002">
    <property type="protein sequence ID" value="SEO73568.1"/>
    <property type="molecule type" value="Genomic_DNA"/>
</dbReference>
<organism evidence="10 11">
    <name type="scientific">Aquisalimonas asiatica</name>
    <dbReference type="NCBI Taxonomy" id="406100"/>
    <lineage>
        <taxon>Bacteria</taxon>
        <taxon>Pseudomonadati</taxon>
        <taxon>Pseudomonadota</taxon>
        <taxon>Gammaproteobacteria</taxon>
        <taxon>Chromatiales</taxon>
        <taxon>Ectothiorhodospiraceae</taxon>
        <taxon>Aquisalimonas</taxon>
    </lineage>
</organism>
<evidence type="ECO:0000259" key="9">
    <source>
        <dbReference type="PROSITE" id="PS50928"/>
    </source>
</evidence>
<dbReference type="PROSITE" id="PS50928">
    <property type="entry name" value="ABC_TM1"/>
    <property type="match status" value="1"/>
</dbReference>
<feature type="transmembrane region" description="Helical" evidence="8">
    <location>
        <begin position="204"/>
        <end position="223"/>
    </location>
</feature>
<dbReference type="Gene3D" id="1.10.3720.10">
    <property type="entry name" value="MetI-like"/>
    <property type="match status" value="1"/>
</dbReference>
<dbReference type="InterPro" id="IPR035906">
    <property type="entry name" value="MetI-like_sf"/>
</dbReference>
<dbReference type="CDD" id="cd06261">
    <property type="entry name" value="TM_PBP2"/>
    <property type="match status" value="1"/>
</dbReference>
<evidence type="ECO:0000256" key="4">
    <source>
        <dbReference type="ARBA" id="ARBA00022692"/>
    </source>
</evidence>
<dbReference type="RefSeq" id="WP_091641371.1">
    <property type="nucleotide sequence ID" value="NZ_FOEG01000002.1"/>
</dbReference>
<keyword evidence="11" id="KW-1185">Reference proteome</keyword>
<evidence type="ECO:0000313" key="10">
    <source>
        <dbReference type="EMBL" id="SEO73568.1"/>
    </source>
</evidence>
<accession>A0A1H8S5H4</accession>
<feature type="transmembrane region" description="Helical" evidence="8">
    <location>
        <begin position="138"/>
        <end position="160"/>
    </location>
</feature>
<comment type="subcellular location">
    <subcellularLocation>
        <location evidence="1 8">Cell membrane</location>
        <topology evidence="1 8">Multi-pass membrane protein</topology>
    </subcellularLocation>
</comment>
<evidence type="ECO:0000256" key="2">
    <source>
        <dbReference type="ARBA" id="ARBA00022448"/>
    </source>
</evidence>
<dbReference type="Pfam" id="PF19300">
    <property type="entry name" value="BPD_transp_1_N"/>
    <property type="match status" value="1"/>
</dbReference>
<dbReference type="InterPro" id="IPR045621">
    <property type="entry name" value="BPD_transp_1_N"/>
</dbReference>
<dbReference type="GO" id="GO:0005886">
    <property type="term" value="C:plasma membrane"/>
    <property type="evidence" value="ECO:0007669"/>
    <property type="project" value="UniProtKB-SubCell"/>
</dbReference>
<comment type="similarity">
    <text evidence="7">Belongs to the binding-protein-dependent transport system permease family. OppBC subfamily.</text>
</comment>
<evidence type="ECO:0000256" key="7">
    <source>
        <dbReference type="ARBA" id="ARBA00024202"/>
    </source>
</evidence>
<keyword evidence="3" id="KW-1003">Cell membrane</keyword>
<evidence type="ECO:0000256" key="6">
    <source>
        <dbReference type="ARBA" id="ARBA00023136"/>
    </source>
</evidence>
<evidence type="ECO:0000256" key="8">
    <source>
        <dbReference type="RuleBase" id="RU363032"/>
    </source>
</evidence>
<feature type="domain" description="ABC transmembrane type-1" evidence="9">
    <location>
        <begin position="99"/>
        <end position="330"/>
    </location>
</feature>
<evidence type="ECO:0000256" key="3">
    <source>
        <dbReference type="ARBA" id="ARBA00022475"/>
    </source>
</evidence>
<keyword evidence="5 8" id="KW-1133">Transmembrane helix</keyword>
<dbReference type="PANTHER" id="PTHR43163:SF6">
    <property type="entry name" value="DIPEPTIDE TRANSPORT SYSTEM PERMEASE PROTEIN DPPB-RELATED"/>
    <property type="match status" value="1"/>
</dbReference>
<dbReference type="SUPFAM" id="SSF161098">
    <property type="entry name" value="MetI-like"/>
    <property type="match status" value="1"/>
</dbReference>
<dbReference type="Proteomes" id="UP000199657">
    <property type="component" value="Unassembled WGS sequence"/>
</dbReference>
<evidence type="ECO:0000256" key="5">
    <source>
        <dbReference type="ARBA" id="ARBA00022989"/>
    </source>
</evidence>
<gene>
    <name evidence="10" type="ORF">SAMN04488052_102483</name>
</gene>
<evidence type="ECO:0000313" key="11">
    <source>
        <dbReference type="Proteomes" id="UP000199657"/>
    </source>
</evidence>
<dbReference type="GO" id="GO:0071916">
    <property type="term" value="F:dipeptide transmembrane transporter activity"/>
    <property type="evidence" value="ECO:0007669"/>
    <property type="project" value="TreeGrafter"/>
</dbReference>
<keyword evidence="2 8" id="KW-0813">Transport</keyword>
<dbReference type="STRING" id="406100.SAMN04488052_102483"/>
<dbReference type="InterPro" id="IPR000515">
    <property type="entry name" value="MetI-like"/>
</dbReference>
<reference evidence="10 11" key="1">
    <citation type="submission" date="2016-10" db="EMBL/GenBank/DDBJ databases">
        <authorList>
            <person name="de Groot N.N."/>
        </authorList>
    </citation>
    <scope>NUCLEOTIDE SEQUENCE [LARGE SCALE GENOMIC DNA]</scope>
    <source>
        <strain evidence="10 11">CGMCC 1.6291</strain>
    </source>
</reference>